<dbReference type="InterPro" id="IPR036188">
    <property type="entry name" value="FAD/NAD-bd_sf"/>
</dbReference>
<evidence type="ECO:0000313" key="3">
    <source>
        <dbReference type="Proteomes" id="UP001221566"/>
    </source>
</evidence>
<reference evidence="2 3" key="1">
    <citation type="submission" date="2023-01" db="EMBL/GenBank/DDBJ databases">
        <title>Novel species of the genus Vogesella isolated from rivers.</title>
        <authorList>
            <person name="Lu H."/>
        </authorList>
    </citation>
    <scope>NUCLEOTIDE SEQUENCE [LARGE SCALE GENOMIC DNA]</scope>
    <source>
        <strain evidence="2 3">SH7W</strain>
    </source>
</reference>
<gene>
    <name evidence="2" type="ORF">PQU93_09610</name>
</gene>
<evidence type="ECO:0000313" key="2">
    <source>
        <dbReference type="EMBL" id="MDC7691037.1"/>
    </source>
</evidence>
<dbReference type="PRINTS" id="PR00419">
    <property type="entry name" value="ADXRDTASE"/>
</dbReference>
<dbReference type="Proteomes" id="UP001221566">
    <property type="component" value="Unassembled WGS sequence"/>
</dbReference>
<dbReference type="SUPFAM" id="SSF51905">
    <property type="entry name" value="FAD/NAD(P)-binding domain"/>
    <property type="match status" value="1"/>
</dbReference>
<dbReference type="PANTHER" id="PTHR16128:SF5">
    <property type="entry name" value="FAD_NAD(P)-BINDING OXIDOREDUCTASE FAMILY PROTEIN"/>
    <property type="match status" value="1"/>
</dbReference>
<dbReference type="Gene3D" id="3.90.660.10">
    <property type="match status" value="1"/>
</dbReference>
<accession>A0ABT5I4C6</accession>
<keyword evidence="3" id="KW-1185">Reference proteome</keyword>
<evidence type="ECO:0000259" key="1">
    <source>
        <dbReference type="Pfam" id="PF01593"/>
    </source>
</evidence>
<dbReference type="EMBL" id="JAQQKY010000005">
    <property type="protein sequence ID" value="MDC7691037.1"/>
    <property type="molecule type" value="Genomic_DNA"/>
</dbReference>
<comment type="caution">
    <text evidence="2">The sequence shown here is derived from an EMBL/GenBank/DDBJ whole genome shotgun (WGS) entry which is preliminary data.</text>
</comment>
<organism evidence="2 3">
    <name type="scientific">Vogesella indigofera</name>
    <name type="common">Pseudomonas indigofera</name>
    <dbReference type="NCBI Taxonomy" id="45465"/>
    <lineage>
        <taxon>Bacteria</taxon>
        <taxon>Pseudomonadati</taxon>
        <taxon>Pseudomonadota</taxon>
        <taxon>Betaproteobacteria</taxon>
        <taxon>Neisseriales</taxon>
        <taxon>Chromobacteriaceae</taxon>
        <taxon>Vogesella</taxon>
    </lineage>
</organism>
<proteinExistence type="predicted"/>
<name>A0ABT5I4C6_VOGIN</name>
<dbReference type="Gene3D" id="3.50.50.60">
    <property type="entry name" value="FAD/NAD(P)-binding domain"/>
    <property type="match status" value="1"/>
</dbReference>
<dbReference type="PROSITE" id="PS51257">
    <property type="entry name" value="PROKAR_LIPOPROTEIN"/>
    <property type="match status" value="1"/>
</dbReference>
<feature type="domain" description="Amine oxidase" evidence="1">
    <location>
        <begin position="107"/>
        <end position="322"/>
    </location>
</feature>
<dbReference type="PANTHER" id="PTHR16128">
    <property type="entry name" value="FAD/NAD(P)-BINDING OXIDOREDUCTASE FAMILY PROTEIN"/>
    <property type="match status" value="1"/>
</dbReference>
<dbReference type="Pfam" id="PF13450">
    <property type="entry name" value="NAD_binding_8"/>
    <property type="match status" value="1"/>
</dbReference>
<protein>
    <submittedName>
        <fullName evidence="2">FAD-dependent oxidoreductase</fullName>
    </submittedName>
</protein>
<sequence>MTAKRCDIAVIGAGMAGISCARQLAAAGREVVIFDKSKGMGGRMATRRGDGFSFDHGAQYFTVRTAEFVAALADWQQAGWCAPWSGRVVALADDGQPRELVPEARFVGTPGMSALCRALADGLPVQHQLRLLALQRNGNGWQLAFDDGSQWQAQQVVLAIPPAQAAPLLAALPALQTRAAAVEMQPCWAAMLLSDSPLPLAFDAAFIGEGPLSWVARNNSKPARPAMESWVLHASPAWSAQHVDDDPAQVAQALCAALAGHCGGSLSPHQLSVHRWLYAQAANPLPDGFLLQDGVGVAGDWCLGQRVEDAYLSGTRLADALLAAH</sequence>
<dbReference type="Pfam" id="PF01593">
    <property type="entry name" value="Amino_oxidase"/>
    <property type="match status" value="1"/>
</dbReference>
<dbReference type="InterPro" id="IPR002937">
    <property type="entry name" value="Amino_oxidase"/>
</dbReference>
<dbReference type="RefSeq" id="WP_272803182.1">
    <property type="nucleotide sequence ID" value="NZ_JAQQKY010000005.1"/>
</dbReference>